<dbReference type="RefSeq" id="WP_184294220.1">
    <property type="nucleotide sequence ID" value="NZ_JACHXO010000001.1"/>
</dbReference>
<evidence type="ECO:0000313" key="1">
    <source>
        <dbReference type="EMBL" id="MBB3193802.1"/>
    </source>
</evidence>
<organism evidence="1 2">
    <name type="scientific">Roseateles terrae</name>
    <dbReference type="NCBI Taxonomy" id="431060"/>
    <lineage>
        <taxon>Bacteria</taxon>
        <taxon>Pseudomonadati</taxon>
        <taxon>Pseudomonadota</taxon>
        <taxon>Betaproteobacteria</taxon>
        <taxon>Burkholderiales</taxon>
        <taxon>Sphaerotilaceae</taxon>
        <taxon>Roseateles</taxon>
    </lineage>
</organism>
<sequence length="282" mass="31668">MSMSTMDIEGPHLSADSQHHPLNPLDIGVMLRRFRDNCLRGYALARFLSSQDPGAHMLEARRRQLIERTVRAADAHYMEDQWPDVGTGTLAYPDNRLLPAFSKMHWEVTEARTTVIDLIAEEAGANAWRNLSILAVPLRTELDHLKQQLGQLDQLGVALHPASVGRAERQLQWVDIRPAVSGSADCVIAHEVDKLDFLCGTVQRTTKAVKALRSALTGYKSVHGETPFFNAENHPAYYHQWLRAVKCVEKEDWATFSAQVKGLRAERSRLLAQLPRPTSSEC</sequence>
<accession>A0ABR6GNV5</accession>
<reference evidence="1 2" key="1">
    <citation type="submission" date="2020-08" db="EMBL/GenBank/DDBJ databases">
        <title>Genomic Encyclopedia of Type Strains, Phase III (KMG-III): the genomes of soil and plant-associated and newly described type strains.</title>
        <authorList>
            <person name="Whitman W."/>
        </authorList>
    </citation>
    <scope>NUCLEOTIDE SEQUENCE [LARGE SCALE GENOMIC DNA]</scope>
    <source>
        <strain evidence="1 2">CECT 7247</strain>
    </source>
</reference>
<comment type="caution">
    <text evidence="1">The sequence shown here is derived from an EMBL/GenBank/DDBJ whole genome shotgun (WGS) entry which is preliminary data.</text>
</comment>
<name>A0ABR6GNV5_9BURK</name>
<protein>
    <submittedName>
        <fullName evidence="1">Uncharacterized protein</fullName>
    </submittedName>
</protein>
<dbReference type="EMBL" id="JACHXO010000001">
    <property type="protein sequence ID" value="MBB3193802.1"/>
    <property type="molecule type" value="Genomic_DNA"/>
</dbReference>
<gene>
    <name evidence="1" type="ORF">FHS28_001167</name>
</gene>
<keyword evidence="2" id="KW-1185">Reference proteome</keyword>
<proteinExistence type="predicted"/>
<dbReference type="Proteomes" id="UP000574369">
    <property type="component" value="Unassembled WGS sequence"/>
</dbReference>
<evidence type="ECO:0000313" key="2">
    <source>
        <dbReference type="Proteomes" id="UP000574369"/>
    </source>
</evidence>